<name>A0ABV5WZD9_9MICO</name>
<dbReference type="InterPro" id="IPR049790">
    <property type="entry name" value="Rv3655c/TadE"/>
</dbReference>
<reference evidence="3 4" key="1">
    <citation type="submission" date="2024-09" db="EMBL/GenBank/DDBJ databases">
        <authorList>
            <person name="Sun Q."/>
            <person name="Mori K."/>
        </authorList>
    </citation>
    <scope>NUCLEOTIDE SEQUENCE [LARGE SCALE GENOMIC DNA]</scope>
    <source>
        <strain evidence="3 4">JCM 11683</strain>
    </source>
</reference>
<keyword evidence="2" id="KW-0812">Transmembrane</keyword>
<evidence type="ECO:0000313" key="3">
    <source>
        <dbReference type="EMBL" id="MFB9775404.1"/>
    </source>
</evidence>
<proteinExistence type="predicted"/>
<feature type="transmembrane region" description="Helical" evidence="2">
    <location>
        <begin position="24"/>
        <end position="46"/>
    </location>
</feature>
<feature type="region of interest" description="Disordered" evidence="1">
    <location>
        <begin position="62"/>
        <end position="86"/>
    </location>
</feature>
<accession>A0ABV5WZD9</accession>
<dbReference type="NCBIfam" id="NF041390">
    <property type="entry name" value="TadE_Rv3655c"/>
    <property type="match status" value="1"/>
</dbReference>
<keyword evidence="4" id="KW-1185">Reference proteome</keyword>
<keyword evidence="2" id="KW-0472">Membrane</keyword>
<dbReference type="Proteomes" id="UP001589707">
    <property type="component" value="Unassembled WGS sequence"/>
</dbReference>
<dbReference type="EMBL" id="JBHMAU010000025">
    <property type="protein sequence ID" value="MFB9775404.1"/>
    <property type="molecule type" value="Genomic_DNA"/>
</dbReference>
<gene>
    <name evidence="3" type="ORF">ACFFN1_03100</name>
</gene>
<evidence type="ECO:0000256" key="2">
    <source>
        <dbReference type="SAM" id="Phobius"/>
    </source>
</evidence>
<comment type="caution">
    <text evidence="3">The sequence shown here is derived from an EMBL/GenBank/DDBJ whole genome shotgun (WGS) entry which is preliminary data.</text>
</comment>
<sequence>MTSTACEERRRSRPRDEGAATAEFAMVLPALVLLLALFAGATTIGMTQLRAYDAARAAAREAARGEPQHSVVAEAEKRAGKGSDVTVTTDGGYTRVAVVIGLPRPISLVQDRVESSATARTEGTG</sequence>
<evidence type="ECO:0000256" key="1">
    <source>
        <dbReference type="SAM" id="MobiDB-lite"/>
    </source>
</evidence>
<keyword evidence="2" id="KW-1133">Transmembrane helix</keyword>
<organism evidence="3 4">
    <name type="scientific">Brevibacterium otitidis</name>
    <dbReference type="NCBI Taxonomy" id="53364"/>
    <lineage>
        <taxon>Bacteria</taxon>
        <taxon>Bacillati</taxon>
        <taxon>Actinomycetota</taxon>
        <taxon>Actinomycetes</taxon>
        <taxon>Micrococcales</taxon>
        <taxon>Brevibacteriaceae</taxon>
        <taxon>Brevibacterium</taxon>
    </lineage>
</organism>
<evidence type="ECO:0000313" key="4">
    <source>
        <dbReference type="Proteomes" id="UP001589707"/>
    </source>
</evidence>
<protein>
    <submittedName>
        <fullName evidence="3">TadE family type IV pilus minor pilin</fullName>
    </submittedName>
</protein>
<dbReference type="RefSeq" id="WP_376838500.1">
    <property type="nucleotide sequence ID" value="NZ_JBHMAU010000025.1"/>
</dbReference>